<keyword evidence="3" id="KW-1133">Transmembrane helix</keyword>
<dbReference type="PANTHER" id="PTHR43157:SF31">
    <property type="entry name" value="PHOSPHATIDYLINOSITOL-GLYCAN BIOSYNTHESIS CLASS F PROTEIN"/>
    <property type="match status" value="1"/>
</dbReference>
<dbReference type="InterPro" id="IPR002347">
    <property type="entry name" value="SDR_fam"/>
</dbReference>
<organism evidence="4 5">
    <name type="scientific">Zophobas morio</name>
    <dbReference type="NCBI Taxonomy" id="2755281"/>
    <lineage>
        <taxon>Eukaryota</taxon>
        <taxon>Metazoa</taxon>
        <taxon>Ecdysozoa</taxon>
        <taxon>Arthropoda</taxon>
        <taxon>Hexapoda</taxon>
        <taxon>Insecta</taxon>
        <taxon>Pterygota</taxon>
        <taxon>Neoptera</taxon>
        <taxon>Endopterygota</taxon>
        <taxon>Coleoptera</taxon>
        <taxon>Polyphaga</taxon>
        <taxon>Cucujiformia</taxon>
        <taxon>Tenebrionidae</taxon>
        <taxon>Zophobas</taxon>
    </lineage>
</organism>
<evidence type="ECO:0000313" key="4">
    <source>
        <dbReference type="EMBL" id="KAJ3643175.1"/>
    </source>
</evidence>
<dbReference type="GO" id="GO:0016491">
    <property type="term" value="F:oxidoreductase activity"/>
    <property type="evidence" value="ECO:0007669"/>
    <property type="project" value="UniProtKB-KW"/>
</dbReference>
<evidence type="ECO:0000256" key="2">
    <source>
        <dbReference type="RuleBase" id="RU000363"/>
    </source>
</evidence>
<reference evidence="4" key="1">
    <citation type="journal article" date="2023" name="G3 (Bethesda)">
        <title>Whole genome assemblies of Zophobas morio and Tenebrio molitor.</title>
        <authorList>
            <person name="Kaur S."/>
            <person name="Stinson S.A."/>
            <person name="diCenzo G.C."/>
        </authorList>
    </citation>
    <scope>NUCLEOTIDE SEQUENCE</scope>
    <source>
        <strain evidence="4">QUZm001</strain>
    </source>
</reference>
<dbReference type="PRINTS" id="PR00081">
    <property type="entry name" value="GDHRDH"/>
</dbReference>
<keyword evidence="3" id="KW-0472">Membrane</keyword>
<comment type="caution">
    <text evidence="4">The sequence shown here is derived from an EMBL/GenBank/DDBJ whole genome shotgun (WGS) entry which is preliminary data.</text>
</comment>
<sequence length="317" mass="35934">MILFLPGFFLFIVIFCIFVRIYLSWPTRWCRSEKCLIGKTAVITGANTGIGYETALDFAKRGAKVILACRNKSKAEEARRKIIQETQNEKIFVRIVDMASFDSVRKFAKEMEETEDHIDILVNNAGAYGLEKKKTVDGHPLLMQVNYFSSFLLTNLVLDLLKKSTAGRIVNVSSMAGRKAGQFDVNKIDEFAPNNYDHAFSKLCNILFTIELAKRLRGAKVTTYSLHPGIIETGFYNNVTGLKNILFIIIIKLFSITREEGAQTPQTNIYCSVAKGIEKYNGEHFSCCQRVAPYKTATDAKLPQKLWEKTEKLVFKH</sequence>
<dbReference type="PRINTS" id="PR00080">
    <property type="entry name" value="SDRFAMILY"/>
</dbReference>
<dbReference type="InterPro" id="IPR036291">
    <property type="entry name" value="NAD(P)-bd_dom_sf"/>
</dbReference>
<evidence type="ECO:0000256" key="3">
    <source>
        <dbReference type="SAM" id="Phobius"/>
    </source>
</evidence>
<proteinExistence type="inferred from homology"/>
<dbReference type="AlphaFoldDB" id="A0AA38M456"/>
<dbReference type="Proteomes" id="UP001168821">
    <property type="component" value="Unassembled WGS sequence"/>
</dbReference>
<dbReference type="EMBL" id="JALNTZ010000008">
    <property type="protein sequence ID" value="KAJ3643175.1"/>
    <property type="molecule type" value="Genomic_DNA"/>
</dbReference>
<gene>
    <name evidence="4" type="ORF">Zmor_025900</name>
</gene>
<name>A0AA38M456_9CUCU</name>
<dbReference type="Pfam" id="PF00106">
    <property type="entry name" value="adh_short"/>
    <property type="match status" value="1"/>
</dbReference>
<keyword evidence="3" id="KW-0812">Transmembrane</keyword>
<dbReference type="Gene3D" id="3.40.50.720">
    <property type="entry name" value="NAD(P)-binding Rossmann-like Domain"/>
    <property type="match status" value="1"/>
</dbReference>
<evidence type="ECO:0000256" key="1">
    <source>
        <dbReference type="ARBA" id="ARBA00023002"/>
    </source>
</evidence>
<feature type="transmembrane region" description="Helical" evidence="3">
    <location>
        <begin position="6"/>
        <end position="23"/>
    </location>
</feature>
<evidence type="ECO:0008006" key="6">
    <source>
        <dbReference type="Google" id="ProtNLM"/>
    </source>
</evidence>
<dbReference type="PANTHER" id="PTHR43157">
    <property type="entry name" value="PHOSPHATIDYLINOSITOL-GLYCAN BIOSYNTHESIS CLASS F PROTEIN-RELATED"/>
    <property type="match status" value="1"/>
</dbReference>
<dbReference type="SUPFAM" id="SSF51735">
    <property type="entry name" value="NAD(P)-binding Rossmann-fold domains"/>
    <property type="match status" value="1"/>
</dbReference>
<accession>A0AA38M456</accession>
<evidence type="ECO:0000313" key="5">
    <source>
        <dbReference type="Proteomes" id="UP001168821"/>
    </source>
</evidence>
<keyword evidence="5" id="KW-1185">Reference proteome</keyword>
<keyword evidence="1" id="KW-0560">Oxidoreductase</keyword>
<protein>
    <recommendedName>
        <fullName evidence="6">Retinol dehydrogenase 11</fullName>
    </recommendedName>
</protein>
<comment type="similarity">
    <text evidence="2">Belongs to the short-chain dehydrogenases/reductases (SDR) family.</text>
</comment>